<evidence type="ECO:0000256" key="2">
    <source>
        <dbReference type="ARBA" id="ARBA00012438"/>
    </source>
</evidence>
<dbReference type="HOGENOM" id="CLU_000445_114_39_7"/>
<evidence type="ECO:0000256" key="7">
    <source>
        <dbReference type="ARBA" id="ARBA00022840"/>
    </source>
</evidence>
<dbReference type="SMART" id="SM00388">
    <property type="entry name" value="HisKA"/>
    <property type="match status" value="1"/>
</dbReference>
<keyword evidence="11" id="KW-1185">Reference proteome</keyword>
<dbReference type="Proteomes" id="UP000007032">
    <property type="component" value="Chromosome"/>
</dbReference>
<dbReference type="PROSITE" id="PS50109">
    <property type="entry name" value="HIS_KIN"/>
    <property type="match status" value="1"/>
</dbReference>
<comment type="catalytic activity">
    <reaction evidence="1">
        <text>ATP + protein L-histidine = ADP + protein N-phospho-L-histidine.</text>
        <dbReference type="EC" id="2.7.13.3"/>
    </reaction>
</comment>
<dbReference type="SUPFAM" id="SSF55874">
    <property type="entry name" value="ATPase domain of HSP90 chaperone/DNA topoisomerase II/histidine kinase"/>
    <property type="match status" value="1"/>
</dbReference>
<dbReference type="GO" id="GO:0005524">
    <property type="term" value="F:ATP binding"/>
    <property type="evidence" value="ECO:0007669"/>
    <property type="project" value="UniProtKB-KW"/>
</dbReference>
<dbReference type="GO" id="GO:0000155">
    <property type="term" value="F:phosphorelay sensor kinase activity"/>
    <property type="evidence" value="ECO:0007669"/>
    <property type="project" value="InterPro"/>
</dbReference>
<gene>
    <name evidence="10" type="ORF">HCAN_0263</name>
</gene>
<dbReference type="Pfam" id="PF00512">
    <property type="entry name" value="HisKA"/>
    <property type="match status" value="1"/>
</dbReference>
<dbReference type="OrthoDB" id="9805967at2"/>
<evidence type="ECO:0000256" key="4">
    <source>
        <dbReference type="ARBA" id="ARBA00022679"/>
    </source>
</evidence>
<dbReference type="Gene3D" id="3.30.565.10">
    <property type="entry name" value="Histidine kinase-like ATPase, C-terminal domain"/>
    <property type="match status" value="1"/>
</dbReference>
<feature type="domain" description="Histidine kinase" evidence="9">
    <location>
        <begin position="133"/>
        <end position="336"/>
    </location>
</feature>
<evidence type="ECO:0000313" key="10">
    <source>
        <dbReference type="EMBL" id="EES88982.1"/>
    </source>
</evidence>
<dbReference type="GO" id="GO:0030295">
    <property type="term" value="F:protein kinase activator activity"/>
    <property type="evidence" value="ECO:0007669"/>
    <property type="project" value="TreeGrafter"/>
</dbReference>
<evidence type="ECO:0000256" key="8">
    <source>
        <dbReference type="ARBA" id="ARBA00023012"/>
    </source>
</evidence>
<name>C5ZVS8_9HELI</name>
<dbReference type="RefSeq" id="WP_006656721.1">
    <property type="nucleotide sequence ID" value="NZ_CM000776.2"/>
</dbReference>
<dbReference type="InterPro" id="IPR005467">
    <property type="entry name" value="His_kinase_dom"/>
</dbReference>
<dbReference type="CDD" id="cd00082">
    <property type="entry name" value="HisKA"/>
    <property type="match status" value="1"/>
</dbReference>
<dbReference type="InterPro" id="IPR050351">
    <property type="entry name" value="BphY/WalK/GraS-like"/>
</dbReference>
<dbReference type="AlphaFoldDB" id="C5ZVS8"/>
<keyword evidence="3" id="KW-0597">Phosphoprotein</keyword>
<proteinExistence type="predicted"/>
<evidence type="ECO:0000256" key="5">
    <source>
        <dbReference type="ARBA" id="ARBA00022741"/>
    </source>
</evidence>
<dbReference type="InterPro" id="IPR036890">
    <property type="entry name" value="HATPase_C_sf"/>
</dbReference>
<accession>C5ZVS8</accession>
<dbReference type="InterPro" id="IPR004358">
    <property type="entry name" value="Sig_transdc_His_kin-like_C"/>
</dbReference>
<organism evidence="10 11">
    <name type="scientific">Helicobacter canadensis MIT 98-5491</name>
    <dbReference type="NCBI Taxonomy" id="537970"/>
    <lineage>
        <taxon>Bacteria</taxon>
        <taxon>Pseudomonadati</taxon>
        <taxon>Campylobacterota</taxon>
        <taxon>Epsilonproteobacteria</taxon>
        <taxon>Campylobacterales</taxon>
        <taxon>Helicobacteraceae</taxon>
        <taxon>Helicobacter</taxon>
    </lineage>
</organism>
<reference evidence="10 11" key="1">
    <citation type="journal article" date="2009" name="J. Bacteriol.">
        <title>Genome sequence of the emerging pathogen Helicobacter canadensis.</title>
        <authorList>
            <person name="Loman N.J."/>
            <person name="Snyder L.A."/>
            <person name="Linton J.D."/>
            <person name="Langdon R."/>
            <person name="Lawson A.J."/>
            <person name="Weinstock G.M."/>
            <person name="Wren B.W."/>
            <person name="Pallen M.J."/>
        </authorList>
    </citation>
    <scope>NUCLEOTIDE SEQUENCE [LARGE SCALE GENOMIC DNA]</scope>
    <source>
        <strain evidence="10 11">MIT 98-5491</strain>
    </source>
</reference>
<dbReference type="InterPro" id="IPR003594">
    <property type="entry name" value="HATPase_dom"/>
</dbReference>
<evidence type="ECO:0000313" key="11">
    <source>
        <dbReference type="Proteomes" id="UP000007032"/>
    </source>
</evidence>
<evidence type="ECO:0000256" key="3">
    <source>
        <dbReference type="ARBA" id="ARBA00022553"/>
    </source>
</evidence>
<dbReference type="PRINTS" id="PR00344">
    <property type="entry name" value="BCTRLSENSOR"/>
</dbReference>
<evidence type="ECO:0000259" key="9">
    <source>
        <dbReference type="PROSITE" id="PS50109"/>
    </source>
</evidence>
<dbReference type="EC" id="2.7.13.3" evidence="2"/>
<dbReference type="InterPro" id="IPR003661">
    <property type="entry name" value="HisK_dim/P_dom"/>
</dbReference>
<keyword evidence="4" id="KW-0808">Transferase</keyword>
<dbReference type="GO" id="GO:0007234">
    <property type="term" value="P:osmosensory signaling via phosphorelay pathway"/>
    <property type="evidence" value="ECO:0007669"/>
    <property type="project" value="TreeGrafter"/>
</dbReference>
<keyword evidence="6 10" id="KW-0418">Kinase</keyword>
<dbReference type="Pfam" id="PF02518">
    <property type="entry name" value="HATPase_c"/>
    <property type="match status" value="1"/>
</dbReference>
<dbReference type="InterPro" id="IPR036097">
    <property type="entry name" value="HisK_dim/P_sf"/>
</dbReference>
<dbReference type="EMBL" id="CM000776">
    <property type="protein sequence ID" value="EES88982.1"/>
    <property type="molecule type" value="Genomic_DNA"/>
</dbReference>
<dbReference type="PANTHER" id="PTHR42878">
    <property type="entry name" value="TWO-COMPONENT HISTIDINE KINASE"/>
    <property type="match status" value="1"/>
</dbReference>
<dbReference type="SMART" id="SM00387">
    <property type="entry name" value="HATPase_c"/>
    <property type="match status" value="1"/>
</dbReference>
<keyword evidence="7" id="KW-0067">ATP-binding</keyword>
<dbReference type="Gene3D" id="1.10.287.130">
    <property type="match status" value="1"/>
</dbReference>
<dbReference type="STRING" id="537970.HCAN_0263"/>
<dbReference type="eggNOG" id="COG0642">
    <property type="taxonomic scope" value="Bacteria"/>
</dbReference>
<evidence type="ECO:0000256" key="6">
    <source>
        <dbReference type="ARBA" id="ARBA00022777"/>
    </source>
</evidence>
<protein>
    <recommendedName>
        <fullName evidence="2">histidine kinase</fullName>
        <ecNumber evidence="2">2.7.13.3</ecNumber>
    </recommendedName>
</protein>
<evidence type="ECO:0000256" key="1">
    <source>
        <dbReference type="ARBA" id="ARBA00000085"/>
    </source>
</evidence>
<sequence length="336" mass="38164">MIDQNLLESLSSSDKESFAKGLKELITQTYEVEKEFVELKALFEEVLDILPTAVWVLEQGGEIFYQNSLASEIPELLEAFDLQKTKRQEIELDSKVYLVQTNQKLNKIIISATDITSEKRRERLASMGQISAHLAHEIRNPVGSVALLASTLLKRVDIKNKTLVLEIKKSIWRVERIIKATLLFSKGVHIQKSEIDPQKLQDELQESLNYYTYSKNIHFAFDLNGEFFEADFDLLCIVLQNFLFNAIDAIEEGEEEEGVVEISYQKTDKEAVFRIFDNGKPIENPQILFEPFKSTKLKGNGLGLALSLQIIQAHEGSIELLAGNKKGFEIILPQSV</sequence>
<keyword evidence="5" id="KW-0547">Nucleotide-binding</keyword>
<keyword evidence="8" id="KW-0902">Two-component regulatory system</keyword>
<dbReference type="PANTHER" id="PTHR42878:SF7">
    <property type="entry name" value="SENSOR HISTIDINE KINASE GLRK"/>
    <property type="match status" value="1"/>
</dbReference>
<dbReference type="SUPFAM" id="SSF47384">
    <property type="entry name" value="Homodimeric domain of signal transducing histidine kinase"/>
    <property type="match status" value="1"/>
</dbReference>
<dbReference type="GO" id="GO:0000156">
    <property type="term" value="F:phosphorelay response regulator activity"/>
    <property type="evidence" value="ECO:0007669"/>
    <property type="project" value="TreeGrafter"/>
</dbReference>